<keyword evidence="3" id="KW-1185">Reference proteome</keyword>
<feature type="domain" description="NAD-dependent epimerase/dehydratase" evidence="1">
    <location>
        <begin position="3"/>
        <end position="221"/>
    </location>
</feature>
<comment type="caution">
    <text evidence="2">The sequence shown here is derived from an EMBL/GenBank/DDBJ whole genome shotgun (WGS) entry which is preliminary data.</text>
</comment>
<dbReference type="Gene3D" id="3.40.50.720">
    <property type="entry name" value="NAD(P)-binding Rossmann-like Domain"/>
    <property type="match status" value="1"/>
</dbReference>
<dbReference type="EMBL" id="JAVDQF010000001">
    <property type="protein sequence ID" value="MDR6268424.1"/>
    <property type="molecule type" value="Genomic_DNA"/>
</dbReference>
<protein>
    <submittedName>
        <fullName evidence="2">UDP-glucose 4-epimerase</fullName>
        <ecNumber evidence="2">5.1.3.2</ecNumber>
    </submittedName>
</protein>
<dbReference type="RefSeq" id="WP_309796072.1">
    <property type="nucleotide sequence ID" value="NZ_BAAAHY010000006.1"/>
</dbReference>
<dbReference type="GO" id="GO:0003978">
    <property type="term" value="F:UDP-glucose 4-epimerase activity"/>
    <property type="evidence" value="ECO:0007669"/>
    <property type="project" value="UniProtKB-EC"/>
</dbReference>
<gene>
    <name evidence="2" type="ORF">JOE69_000662</name>
</gene>
<reference evidence="2 3" key="1">
    <citation type="submission" date="2023-07" db="EMBL/GenBank/DDBJ databases">
        <title>Sequencing the genomes of 1000 actinobacteria strains.</title>
        <authorList>
            <person name="Klenk H.-P."/>
        </authorList>
    </citation>
    <scope>NUCLEOTIDE SEQUENCE [LARGE SCALE GENOMIC DNA]</scope>
    <source>
        <strain evidence="2 3">DSM 14555</strain>
    </source>
</reference>
<dbReference type="PANTHER" id="PTHR48079">
    <property type="entry name" value="PROTEIN YEEZ"/>
    <property type="match status" value="1"/>
</dbReference>
<organism evidence="2 3">
    <name type="scientific">Arthrobacter russicus</name>
    <dbReference type="NCBI Taxonomy" id="172040"/>
    <lineage>
        <taxon>Bacteria</taxon>
        <taxon>Bacillati</taxon>
        <taxon>Actinomycetota</taxon>
        <taxon>Actinomycetes</taxon>
        <taxon>Micrococcales</taxon>
        <taxon>Micrococcaceae</taxon>
        <taxon>Arthrobacter</taxon>
    </lineage>
</organism>
<keyword evidence="2" id="KW-0413">Isomerase</keyword>
<evidence type="ECO:0000313" key="3">
    <source>
        <dbReference type="Proteomes" id="UP001185069"/>
    </source>
</evidence>
<evidence type="ECO:0000259" key="1">
    <source>
        <dbReference type="Pfam" id="PF01370"/>
    </source>
</evidence>
<dbReference type="SUPFAM" id="SSF51735">
    <property type="entry name" value="NAD(P)-binding Rossmann-fold domains"/>
    <property type="match status" value="1"/>
</dbReference>
<dbReference type="Proteomes" id="UP001185069">
    <property type="component" value="Unassembled WGS sequence"/>
</dbReference>
<dbReference type="EC" id="5.1.3.2" evidence="2"/>
<sequence>MKILLTGATGFVGREVVSALQAQGHQVVAAVRSTAALPPGVEQRVVGDISGPVAWAEALDGIDTVLHLAARVHQMNDSAVDPLASFRAVNTEPTARLAQAAEAAGVKRFVFLSSIKVNGESTPLNPSQPFSVDSAPAPADPYGSSKFEAEAALAAISASGAMKIATVRSPMVYGPEGRGNVQRLSNLARKGFPVPFGSIRNRRTMIAVQNLADLLVALCPAAPDTPPYSLVLAGDAHSPSTAELYRELADALGVPARILPFPVALLRLAGRLTGRAAEIARLTESLEIRVGSTDPDFDWTPPLSFHEGIARMAR</sequence>
<dbReference type="InterPro" id="IPR051783">
    <property type="entry name" value="NAD(P)-dependent_oxidoreduct"/>
</dbReference>
<dbReference type="PANTHER" id="PTHR48079:SF6">
    <property type="entry name" value="NAD(P)-BINDING DOMAIN-CONTAINING PROTEIN-RELATED"/>
    <property type="match status" value="1"/>
</dbReference>
<evidence type="ECO:0000313" key="2">
    <source>
        <dbReference type="EMBL" id="MDR6268424.1"/>
    </source>
</evidence>
<name>A0ABU1J8D3_9MICC</name>
<accession>A0ABU1J8D3</accession>
<dbReference type="InterPro" id="IPR001509">
    <property type="entry name" value="Epimerase_deHydtase"/>
</dbReference>
<proteinExistence type="predicted"/>
<dbReference type="InterPro" id="IPR036291">
    <property type="entry name" value="NAD(P)-bd_dom_sf"/>
</dbReference>
<dbReference type="Pfam" id="PF01370">
    <property type="entry name" value="Epimerase"/>
    <property type="match status" value="1"/>
</dbReference>